<dbReference type="InterPro" id="IPR015942">
    <property type="entry name" value="Asp/Glu/hydantoin_racemase"/>
</dbReference>
<evidence type="ECO:0000256" key="6">
    <source>
        <dbReference type="ARBA" id="ARBA00023316"/>
    </source>
</evidence>
<keyword evidence="3" id="KW-0133">Cell shape</keyword>
<dbReference type="EC" id="5.1.1.3" evidence="2"/>
<evidence type="ECO:0000256" key="5">
    <source>
        <dbReference type="ARBA" id="ARBA00023235"/>
    </source>
</evidence>
<dbReference type="Gene3D" id="3.40.50.1860">
    <property type="match status" value="2"/>
</dbReference>
<evidence type="ECO:0000256" key="4">
    <source>
        <dbReference type="ARBA" id="ARBA00022984"/>
    </source>
</evidence>
<evidence type="ECO:0000313" key="7">
    <source>
        <dbReference type="EMBL" id="SFV62431.1"/>
    </source>
</evidence>
<evidence type="ECO:0000256" key="1">
    <source>
        <dbReference type="ARBA" id="ARBA00001602"/>
    </source>
</evidence>
<dbReference type="AlphaFoldDB" id="A0A1W1C9R2"/>
<comment type="catalytic activity">
    <reaction evidence="1">
        <text>L-glutamate = D-glutamate</text>
        <dbReference type="Rhea" id="RHEA:12813"/>
        <dbReference type="ChEBI" id="CHEBI:29985"/>
        <dbReference type="ChEBI" id="CHEBI:29986"/>
        <dbReference type="EC" id="5.1.1.3"/>
    </reaction>
</comment>
<dbReference type="PANTHER" id="PTHR21198:SF3">
    <property type="entry name" value="GLUTAMATE RACEMASE"/>
    <property type="match status" value="1"/>
</dbReference>
<dbReference type="SUPFAM" id="SSF53681">
    <property type="entry name" value="Aspartate/glutamate racemase"/>
    <property type="match status" value="2"/>
</dbReference>
<evidence type="ECO:0000256" key="2">
    <source>
        <dbReference type="ARBA" id="ARBA00013090"/>
    </source>
</evidence>
<keyword evidence="4" id="KW-0573">Peptidoglycan synthesis</keyword>
<dbReference type="GO" id="GO:0009252">
    <property type="term" value="P:peptidoglycan biosynthetic process"/>
    <property type="evidence" value="ECO:0007669"/>
    <property type="project" value="UniProtKB-KW"/>
</dbReference>
<dbReference type="NCBIfam" id="TIGR00067">
    <property type="entry name" value="glut_race"/>
    <property type="match status" value="1"/>
</dbReference>
<dbReference type="InterPro" id="IPR004391">
    <property type="entry name" value="Glu_race"/>
</dbReference>
<reference evidence="7" key="1">
    <citation type="submission" date="2016-10" db="EMBL/GenBank/DDBJ databases">
        <authorList>
            <person name="de Groot N.N."/>
        </authorList>
    </citation>
    <scope>NUCLEOTIDE SEQUENCE</scope>
</reference>
<dbReference type="InterPro" id="IPR033134">
    <property type="entry name" value="Asp/Glu_racemase_AS_2"/>
</dbReference>
<dbReference type="InterPro" id="IPR001920">
    <property type="entry name" value="Asp/Glu_race"/>
</dbReference>
<dbReference type="PANTHER" id="PTHR21198">
    <property type="entry name" value="GLUTAMATE RACEMASE"/>
    <property type="match status" value="1"/>
</dbReference>
<name>A0A1W1C9R2_9ZZZZ</name>
<dbReference type="FunFam" id="3.40.50.1860:FF:000001">
    <property type="entry name" value="Glutamate racemase"/>
    <property type="match status" value="1"/>
</dbReference>
<gene>
    <name evidence="7" type="ORF">MNB_SV-13-1853</name>
</gene>
<organism evidence="7">
    <name type="scientific">hydrothermal vent metagenome</name>
    <dbReference type="NCBI Taxonomy" id="652676"/>
    <lineage>
        <taxon>unclassified sequences</taxon>
        <taxon>metagenomes</taxon>
        <taxon>ecological metagenomes</taxon>
    </lineage>
</organism>
<protein>
    <recommendedName>
        <fullName evidence="2">glutamate racemase</fullName>
        <ecNumber evidence="2">5.1.1.3</ecNumber>
    </recommendedName>
</protein>
<dbReference type="GO" id="GO:0008360">
    <property type="term" value="P:regulation of cell shape"/>
    <property type="evidence" value="ECO:0007669"/>
    <property type="project" value="UniProtKB-KW"/>
</dbReference>
<keyword evidence="6" id="KW-0961">Cell wall biogenesis/degradation</keyword>
<dbReference type="InterPro" id="IPR018187">
    <property type="entry name" value="Asp/Glu_racemase_AS_1"/>
</dbReference>
<dbReference type="PROSITE" id="PS00924">
    <property type="entry name" value="ASP_GLU_RACEMASE_2"/>
    <property type="match status" value="1"/>
</dbReference>
<keyword evidence="5 7" id="KW-0413">Isomerase</keyword>
<evidence type="ECO:0000256" key="3">
    <source>
        <dbReference type="ARBA" id="ARBA00022960"/>
    </source>
</evidence>
<dbReference type="EMBL" id="FPHM01000075">
    <property type="protein sequence ID" value="SFV62431.1"/>
    <property type="molecule type" value="Genomic_DNA"/>
</dbReference>
<sequence length="262" mass="29460">MNIAVFDSGLGGLTVVQALQKVLKGANLYYLADTKNAPYGEKTPKQILEYSLKITEYFLSTYKIEVLILACNTATSFAIETLRKIYPKLIIMGTEPALKPALRQSKTGKIGVLATPATLKGKKYESLVQTLSQNISVTFFPQACHGLVQEIEKGHIYSENTKNMLEKWLLPMQKNHVDTIVLGCTHYPLIEHIIMNIMGKDIFIIDSSDAIAKHLMHILETKKSHKNEGKLRIYIERTGKMNTRLLKRILGDDIDMQGIIIL</sequence>
<dbReference type="HAMAP" id="MF_00258">
    <property type="entry name" value="Glu_racemase"/>
    <property type="match status" value="1"/>
</dbReference>
<accession>A0A1W1C9R2</accession>
<dbReference type="GO" id="GO:0008881">
    <property type="term" value="F:glutamate racemase activity"/>
    <property type="evidence" value="ECO:0007669"/>
    <property type="project" value="UniProtKB-EC"/>
</dbReference>
<dbReference type="Pfam" id="PF01177">
    <property type="entry name" value="Asp_Glu_race"/>
    <property type="match status" value="1"/>
</dbReference>
<proteinExistence type="inferred from homology"/>
<dbReference type="PROSITE" id="PS00923">
    <property type="entry name" value="ASP_GLU_RACEMASE_1"/>
    <property type="match status" value="1"/>
</dbReference>
<dbReference type="GO" id="GO:0071555">
    <property type="term" value="P:cell wall organization"/>
    <property type="evidence" value="ECO:0007669"/>
    <property type="project" value="UniProtKB-KW"/>
</dbReference>